<sequence length="96" mass="10825">MKSTWYPRSTLQRLIPVEMIGRVFSAITSVVGIAHPFGALLGGFFGNYVGSSLIYSMGIFAMLFVSIQWLIHPLLRKIPKPKEMDPYEYGLEIRSS</sequence>
<accession>A0A9E8LZ82</accession>
<gene>
    <name evidence="2" type="ORF">OE105_08760</name>
</gene>
<proteinExistence type="predicted"/>
<evidence type="ECO:0000256" key="1">
    <source>
        <dbReference type="SAM" id="Phobius"/>
    </source>
</evidence>
<dbReference type="EMBL" id="CP106877">
    <property type="protein sequence ID" value="WAA11711.1"/>
    <property type="molecule type" value="Genomic_DNA"/>
</dbReference>
<dbReference type="InterPro" id="IPR036259">
    <property type="entry name" value="MFS_trans_sf"/>
</dbReference>
<keyword evidence="1" id="KW-0472">Membrane</keyword>
<dbReference type="KEGG" id="fhl:OE105_08760"/>
<evidence type="ECO:0008006" key="4">
    <source>
        <dbReference type="Google" id="ProtNLM"/>
    </source>
</evidence>
<name>A0A9E8LZ82_9BACI</name>
<keyword evidence="3" id="KW-1185">Reference proteome</keyword>
<reference evidence="2" key="1">
    <citation type="submission" date="2022-09" db="EMBL/GenBank/DDBJ databases">
        <title>Complete Genomes of Fervidibacillus albus and Fervidibacillus halotolerans isolated from tidal flat sediments.</title>
        <authorList>
            <person name="Kwon K.K."/>
            <person name="Yang S.-H."/>
            <person name="Park M.J."/>
            <person name="Oh H.-M."/>
        </authorList>
    </citation>
    <scope>NUCLEOTIDE SEQUENCE</scope>
    <source>
        <strain evidence="2">MEBiC13594</strain>
    </source>
</reference>
<dbReference type="SUPFAM" id="SSF103473">
    <property type="entry name" value="MFS general substrate transporter"/>
    <property type="match status" value="1"/>
</dbReference>
<feature type="transmembrane region" description="Helical" evidence="1">
    <location>
        <begin position="53"/>
        <end position="75"/>
    </location>
</feature>
<dbReference type="RefSeq" id="WP_275419828.1">
    <property type="nucleotide sequence ID" value="NZ_CP106877.1"/>
</dbReference>
<evidence type="ECO:0000313" key="2">
    <source>
        <dbReference type="EMBL" id="WAA11711.1"/>
    </source>
</evidence>
<protein>
    <recommendedName>
        <fullName evidence="4">MFS transporter</fullName>
    </recommendedName>
</protein>
<evidence type="ECO:0000313" key="3">
    <source>
        <dbReference type="Proteomes" id="UP001164726"/>
    </source>
</evidence>
<keyword evidence="1" id="KW-0812">Transmembrane</keyword>
<dbReference type="Proteomes" id="UP001164726">
    <property type="component" value="Chromosome"/>
</dbReference>
<organism evidence="2 3">
    <name type="scientific">Fervidibacillus halotolerans</name>
    <dbReference type="NCBI Taxonomy" id="2980027"/>
    <lineage>
        <taxon>Bacteria</taxon>
        <taxon>Bacillati</taxon>
        <taxon>Bacillota</taxon>
        <taxon>Bacilli</taxon>
        <taxon>Bacillales</taxon>
        <taxon>Bacillaceae</taxon>
        <taxon>Fervidibacillus</taxon>
    </lineage>
</organism>
<keyword evidence="1" id="KW-1133">Transmembrane helix</keyword>
<dbReference type="AlphaFoldDB" id="A0A9E8LZ82"/>
<feature type="transmembrane region" description="Helical" evidence="1">
    <location>
        <begin position="20"/>
        <end position="41"/>
    </location>
</feature>